<reference evidence="1 2" key="1">
    <citation type="journal article" date="2014" name="J. Biotechnol.">
        <title>Complete genome sequence of the actinobacterium Amycolatopsis japonica MG417-CF17(T) (=DSM 44213T) producing (S,S)-N,N'-ethylenediaminedisuccinic acid.</title>
        <authorList>
            <person name="Stegmann E."/>
            <person name="Albersmeier A."/>
            <person name="Spohn M."/>
            <person name="Gert H."/>
            <person name="Weber T."/>
            <person name="Wohlleben W."/>
            <person name="Kalinowski J."/>
            <person name="Ruckert C."/>
        </authorList>
    </citation>
    <scope>NUCLEOTIDE SEQUENCE [LARGE SCALE GENOMIC DNA]</scope>
    <source>
        <strain evidence="2">MG417-CF17 (DSM 44213)</strain>
    </source>
</reference>
<sequence>MSKEKIRAVEARYRAAMAALNVAEARMRELYEASEKTGDYASADDFRSYNLPDARERALDEAIDLLALLGFVHTNAEV</sequence>
<protein>
    <submittedName>
        <fullName evidence="1">Uncharacterized protein</fullName>
    </submittedName>
</protein>
<dbReference type="HOGENOM" id="CLU_2614194_0_0_11"/>
<dbReference type="AlphaFoldDB" id="A0A075V697"/>
<name>A0A075V697_9PSEU</name>
<proteinExistence type="predicted"/>
<dbReference type="EMBL" id="CP008953">
    <property type="protein sequence ID" value="AIG78440.1"/>
    <property type="molecule type" value="Genomic_DNA"/>
</dbReference>
<organism evidence="1 2">
    <name type="scientific">Amycolatopsis japonica</name>
    <dbReference type="NCBI Taxonomy" id="208439"/>
    <lineage>
        <taxon>Bacteria</taxon>
        <taxon>Bacillati</taxon>
        <taxon>Actinomycetota</taxon>
        <taxon>Actinomycetes</taxon>
        <taxon>Pseudonocardiales</taxon>
        <taxon>Pseudonocardiaceae</taxon>
        <taxon>Amycolatopsis</taxon>
        <taxon>Amycolatopsis japonica group</taxon>
    </lineage>
</organism>
<gene>
    <name evidence="1" type="ORF">AJAP_28005</name>
</gene>
<evidence type="ECO:0000313" key="1">
    <source>
        <dbReference type="EMBL" id="AIG78440.1"/>
    </source>
</evidence>
<keyword evidence="2" id="KW-1185">Reference proteome</keyword>
<dbReference type="RefSeq" id="WP_038516681.1">
    <property type="nucleotide sequence ID" value="NZ_CP008953.1"/>
</dbReference>
<dbReference type="Proteomes" id="UP000028492">
    <property type="component" value="Chromosome"/>
</dbReference>
<dbReference type="KEGG" id="aja:AJAP_28005"/>
<dbReference type="STRING" id="208439.AJAP_28005"/>
<evidence type="ECO:0000313" key="2">
    <source>
        <dbReference type="Proteomes" id="UP000028492"/>
    </source>
</evidence>
<accession>A0A075V697</accession>